<protein>
    <recommendedName>
        <fullName evidence="3 5">Regulatory protein RecX</fullName>
    </recommendedName>
</protein>
<comment type="similarity">
    <text evidence="2 5">Belongs to the RecX family.</text>
</comment>
<dbReference type="GO" id="GO:0006282">
    <property type="term" value="P:regulation of DNA repair"/>
    <property type="evidence" value="ECO:0007669"/>
    <property type="project" value="UniProtKB-UniRule"/>
</dbReference>
<reference evidence="8" key="1">
    <citation type="submission" date="2020-10" db="EMBL/GenBank/DDBJ databases">
        <authorList>
            <person name="Gilroy R."/>
        </authorList>
    </citation>
    <scope>NUCLEOTIDE SEQUENCE</scope>
    <source>
        <strain evidence="8">10406</strain>
    </source>
</reference>
<dbReference type="PANTHER" id="PTHR33602">
    <property type="entry name" value="REGULATORY PROTEIN RECX FAMILY PROTEIN"/>
    <property type="match status" value="1"/>
</dbReference>
<gene>
    <name evidence="5" type="primary">recX</name>
    <name evidence="8" type="ORF">IAC73_02475</name>
</gene>
<accession>A0A9D1N8X2</accession>
<evidence type="ECO:0000256" key="6">
    <source>
        <dbReference type="SAM" id="MobiDB-lite"/>
    </source>
</evidence>
<evidence type="ECO:0000313" key="9">
    <source>
        <dbReference type="Proteomes" id="UP000886857"/>
    </source>
</evidence>
<dbReference type="HAMAP" id="MF_01114">
    <property type="entry name" value="RecX"/>
    <property type="match status" value="1"/>
</dbReference>
<comment type="function">
    <text evidence="5">Modulates RecA activity.</text>
</comment>
<evidence type="ECO:0000256" key="2">
    <source>
        <dbReference type="ARBA" id="ARBA00009695"/>
    </source>
</evidence>
<evidence type="ECO:0000259" key="7">
    <source>
        <dbReference type="Pfam" id="PF21982"/>
    </source>
</evidence>
<reference evidence="8" key="2">
    <citation type="journal article" date="2021" name="PeerJ">
        <title>Extensive microbial diversity within the chicken gut microbiome revealed by metagenomics and culture.</title>
        <authorList>
            <person name="Gilroy R."/>
            <person name="Ravi A."/>
            <person name="Getino M."/>
            <person name="Pursley I."/>
            <person name="Horton D.L."/>
            <person name="Alikhan N.F."/>
            <person name="Baker D."/>
            <person name="Gharbi K."/>
            <person name="Hall N."/>
            <person name="Watson M."/>
            <person name="Adriaenssens E.M."/>
            <person name="Foster-Nyarko E."/>
            <person name="Jarju S."/>
            <person name="Secka A."/>
            <person name="Antonio M."/>
            <person name="Oren A."/>
            <person name="Chaudhuri R.R."/>
            <person name="La Ragione R."/>
            <person name="Hildebrand F."/>
            <person name="Pallen M.J."/>
        </authorList>
    </citation>
    <scope>NUCLEOTIDE SEQUENCE</scope>
    <source>
        <strain evidence="8">10406</strain>
    </source>
</reference>
<feature type="region of interest" description="Disordered" evidence="6">
    <location>
        <begin position="1"/>
        <end position="20"/>
    </location>
</feature>
<dbReference type="GO" id="GO:0005737">
    <property type="term" value="C:cytoplasm"/>
    <property type="evidence" value="ECO:0007669"/>
    <property type="project" value="UniProtKB-SubCell"/>
</dbReference>
<dbReference type="InterPro" id="IPR036388">
    <property type="entry name" value="WH-like_DNA-bd_sf"/>
</dbReference>
<organism evidence="8 9">
    <name type="scientific">Candidatus Limadaptatus stercoripullorum</name>
    <dbReference type="NCBI Taxonomy" id="2840846"/>
    <lineage>
        <taxon>Bacteria</taxon>
        <taxon>Bacillati</taxon>
        <taxon>Bacillota</taxon>
        <taxon>Clostridia</taxon>
        <taxon>Eubacteriales</taxon>
        <taxon>Candidatus Limadaptatus</taxon>
    </lineage>
</organism>
<dbReference type="PANTHER" id="PTHR33602:SF1">
    <property type="entry name" value="REGULATORY PROTEIN RECX FAMILY PROTEIN"/>
    <property type="match status" value="1"/>
</dbReference>
<dbReference type="EMBL" id="DVOE01000035">
    <property type="protein sequence ID" value="HIU98692.1"/>
    <property type="molecule type" value="Genomic_DNA"/>
</dbReference>
<keyword evidence="4 5" id="KW-0963">Cytoplasm</keyword>
<comment type="subcellular location">
    <subcellularLocation>
        <location evidence="1 5">Cytoplasm</location>
    </subcellularLocation>
</comment>
<evidence type="ECO:0000256" key="5">
    <source>
        <dbReference type="HAMAP-Rule" id="MF_01114"/>
    </source>
</evidence>
<evidence type="ECO:0000313" key="8">
    <source>
        <dbReference type="EMBL" id="HIU98692.1"/>
    </source>
</evidence>
<dbReference type="Gene3D" id="1.10.10.10">
    <property type="entry name" value="Winged helix-like DNA-binding domain superfamily/Winged helix DNA-binding domain"/>
    <property type="match status" value="2"/>
</dbReference>
<sequence length="177" mass="19487">MSEEKKAAPESGGKKKAPPVSAFDAALRYLSSSPRTEKETREKLRAKGYSRADIDEAVRKLKTYRYIDDAKYAADFAEYNSGKLGRKKMLFKLVTEKGVARETAENAVADAFSEDAELEAALAAAKKFVAAKRITERRELPKVGAFLYSRGYGREIADSVISGLSDSLSENGGDEFR</sequence>
<comment type="caution">
    <text evidence="8">The sequence shown here is derived from an EMBL/GenBank/DDBJ whole genome shotgun (WGS) entry which is preliminary data.</text>
</comment>
<dbReference type="AlphaFoldDB" id="A0A9D1N8X2"/>
<evidence type="ECO:0000256" key="3">
    <source>
        <dbReference type="ARBA" id="ARBA00018111"/>
    </source>
</evidence>
<feature type="domain" description="RecX first three-helical" evidence="7">
    <location>
        <begin position="22"/>
        <end position="61"/>
    </location>
</feature>
<dbReference type="Proteomes" id="UP000886857">
    <property type="component" value="Unassembled WGS sequence"/>
</dbReference>
<proteinExistence type="inferred from homology"/>
<name>A0A9D1N8X2_9FIRM</name>
<evidence type="ECO:0000256" key="4">
    <source>
        <dbReference type="ARBA" id="ARBA00022490"/>
    </source>
</evidence>
<dbReference type="InterPro" id="IPR053926">
    <property type="entry name" value="RecX_HTH_1st"/>
</dbReference>
<dbReference type="InterPro" id="IPR003783">
    <property type="entry name" value="Regulatory_RecX"/>
</dbReference>
<dbReference type="Pfam" id="PF21982">
    <property type="entry name" value="RecX_HTH1"/>
    <property type="match status" value="1"/>
</dbReference>
<evidence type="ECO:0000256" key="1">
    <source>
        <dbReference type="ARBA" id="ARBA00004496"/>
    </source>
</evidence>